<proteinExistence type="inferred from homology"/>
<dbReference type="SUPFAM" id="SSF56214">
    <property type="entry name" value="4'-phosphopantetheinyl transferase"/>
    <property type="match status" value="2"/>
</dbReference>
<dbReference type="InterPro" id="IPR050559">
    <property type="entry name" value="P-Pant_transferase_sf"/>
</dbReference>
<dbReference type="InterPro" id="IPR008278">
    <property type="entry name" value="4-PPantetheinyl_Trfase_dom"/>
</dbReference>
<feature type="domain" description="4'-phosphopantetheinyl transferase" evidence="3">
    <location>
        <begin position="87"/>
        <end position="172"/>
    </location>
</feature>
<keyword evidence="5" id="KW-1185">Reference proteome</keyword>
<dbReference type="PANTHER" id="PTHR12215">
    <property type="entry name" value="PHOSPHOPANTETHEINE TRANSFERASE"/>
    <property type="match status" value="1"/>
</dbReference>
<dbReference type="AlphaFoldDB" id="A0A166VZ53"/>
<dbReference type="GO" id="GO:0008897">
    <property type="term" value="F:holo-[acyl-carrier-protein] synthase activity"/>
    <property type="evidence" value="ECO:0007669"/>
    <property type="project" value="InterPro"/>
</dbReference>
<reference evidence="4 5" key="1">
    <citation type="submission" date="2013-07" db="EMBL/GenBank/DDBJ databases">
        <title>Comparative Genomic and Metabolomic Analysis of Twelve Strains of Pseudoalteromonas luteoviolacea.</title>
        <authorList>
            <person name="Vynne N.G."/>
            <person name="Mansson M."/>
            <person name="Gram L."/>
        </authorList>
    </citation>
    <scope>NUCLEOTIDE SEQUENCE [LARGE SCALE GENOMIC DNA]</scope>
    <source>
        <strain evidence="4 5">DSM 6061</strain>
    </source>
</reference>
<dbReference type="PANTHER" id="PTHR12215:SF10">
    <property type="entry name" value="L-AMINOADIPATE-SEMIALDEHYDE DEHYDROGENASE-PHOSPHOPANTETHEINYL TRANSFERASE"/>
    <property type="match status" value="1"/>
</dbReference>
<evidence type="ECO:0000313" key="4">
    <source>
        <dbReference type="EMBL" id="KZN34645.1"/>
    </source>
</evidence>
<evidence type="ECO:0000256" key="2">
    <source>
        <dbReference type="ARBA" id="ARBA00022679"/>
    </source>
</evidence>
<dbReference type="GO" id="GO:0019878">
    <property type="term" value="P:lysine biosynthetic process via aminoadipic acid"/>
    <property type="evidence" value="ECO:0007669"/>
    <property type="project" value="TreeGrafter"/>
</dbReference>
<dbReference type="InterPro" id="IPR037143">
    <property type="entry name" value="4-PPantetheinyl_Trfase_dom_sf"/>
</dbReference>
<dbReference type="Pfam" id="PF01648">
    <property type="entry name" value="ACPS"/>
    <property type="match status" value="1"/>
</dbReference>
<gene>
    <name evidence="4" type="ORF">N475_19065</name>
</gene>
<dbReference type="RefSeq" id="WP_063358308.1">
    <property type="nucleotide sequence ID" value="NZ_AQHB01000049.1"/>
</dbReference>
<comment type="similarity">
    <text evidence="1">Belongs to the P-Pant transferase superfamily. Gsp/Sfp/HetI/AcpT family.</text>
</comment>
<dbReference type="Gene3D" id="3.90.470.20">
    <property type="entry name" value="4'-phosphopantetheinyl transferase domain"/>
    <property type="match status" value="1"/>
</dbReference>
<dbReference type="GO" id="GO:0005829">
    <property type="term" value="C:cytosol"/>
    <property type="evidence" value="ECO:0007669"/>
    <property type="project" value="TreeGrafter"/>
</dbReference>
<name>A0A166VZ53_9GAMM</name>
<keyword evidence="2" id="KW-0808">Transferase</keyword>
<organism evidence="4 5">
    <name type="scientific">Pseudoalteromonas luteoviolacea DSM 6061</name>
    <dbReference type="NCBI Taxonomy" id="1365250"/>
    <lineage>
        <taxon>Bacteria</taxon>
        <taxon>Pseudomonadati</taxon>
        <taxon>Pseudomonadota</taxon>
        <taxon>Gammaproteobacteria</taxon>
        <taxon>Alteromonadales</taxon>
        <taxon>Pseudoalteromonadaceae</taxon>
        <taxon>Pseudoalteromonas</taxon>
    </lineage>
</organism>
<sequence>MYNSKLTIPSQQASVYVFKQLPIVKGIGKKALAILLKYLYPQSILCVKTNKSGKPYIVDEYGCITHLHVSISHSKMALVIVLAQTECGIDIEYLRYPEKVSSVYAWITHPEDRVKDLTSNVFLRTWTLKEAWLKLKSLGLEFGMDNIRFCAVDSTNSQQLININQEQLYTYFFSVTESDQTCVISEEPLMIQLVDMTLDTQIDLVTPSLSFS</sequence>
<protein>
    <recommendedName>
        <fullName evidence="3">4'-phosphopantetheinyl transferase domain-containing protein</fullName>
    </recommendedName>
</protein>
<dbReference type="EMBL" id="AUYB01000116">
    <property type="protein sequence ID" value="KZN34645.1"/>
    <property type="molecule type" value="Genomic_DNA"/>
</dbReference>
<dbReference type="Proteomes" id="UP000076643">
    <property type="component" value="Unassembled WGS sequence"/>
</dbReference>
<evidence type="ECO:0000259" key="3">
    <source>
        <dbReference type="Pfam" id="PF01648"/>
    </source>
</evidence>
<evidence type="ECO:0000256" key="1">
    <source>
        <dbReference type="ARBA" id="ARBA00010990"/>
    </source>
</evidence>
<accession>A0A166VZ53</accession>
<comment type="caution">
    <text evidence="4">The sequence shown here is derived from an EMBL/GenBank/DDBJ whole genome shotgun (WGS) entry which is preliminary data.</text>
</comment>
<evidence type="ECO:0000313" key="5">
    <source>
        <dbReference type="Proteomes" id="UP000076643"/>
    </source>
</evidence>
<dbReference type="GO" id="GO:0000287">
    <property type="term" value="F:magnesium ion binding"/>
    <property type="evidence" value="ECO:0007669"/>
    <property type="project" value="InterPro"/>
</dbReference>
<dbReference type="PATRIC" id="fig|1365250.3.peg.3503"/>